<protein>
    <recommendedName>
        <fullName evidence="1">PD-(D/E)XK nuclease-like domain-containing protein</fullName>
    </recommendedName>
</protein>
<feature type="domain" description="PD-(D/E)XK nuclease-like" evidence="1">
    <location>
        <begin position="34"/>
        <end position="256"/>
    </location>
</feature>
<accession>A0A0N0V4K0</accession>
<comment type="caution">
    <text evidence="2">The sequence shown here is derived from an EMBL/GenBank/DDBJ whole genome shotgun (WGS) entry which is preliminary data.</text>
</comment>
<proteinExistence type="predicted"/>
<name>A0A0N0V4K0_FUSLA</name>
<sequence>MQEDIDRLSPSRRSLCEFLDNVYDPATSFSSRKPNEFFLADVFEIVDKAIECSRFKVDEAGWNNHVHTPLLKMALLACSNCQKPRIGFWSCTTASILPSYLVDNVPGKKVDYAMFIDPTGEPESQAQIDKLHKEYISINHTDFVPFEKQPITISIETKRQDQEKTKANNQMGIWHAAQWRLLERLAGTEALSSLPFIPGILVFGHTWHFVASSYKDGRTLLWIDNITMGSTQSDLGVFQIIKGAGKLCEWSTDVFWPWYKSHVLVPRSP</sequence>
<dbReference type="AlphaFoldDB" id="A0A0N0V4K0"/>
<organism evidence="2 3">
    <name type="scientific">Fusarium langsethiae</name>
    <dbReference type="NCBI Taxonomy" id="179993"/>
    <lineage>
        <taxon>Eukaryota</taxon>
        <taxon>Fungi</taxon>
        <taxon>Dikarya</taxon>
        <taxon>Ascomycota</taxon>
        <taxon>Pezizomycotina</taxon>
        <taxon>Sordariomycetes</taxon>
        <taxon>Hypocreomycetidae</taxon>
        <taxon>Hypocreales</taxon>
        <taxon>Nectriaceae</taxon>
        <taxon>Fusarium</taxon>
    </lineage>
</organism>
<evidence type="ECO:0000259" key="1">
    <source>
        <dbReference type="Pfam" id="PF20516"/>
    </source>
</evidence>
<evidence type="ECO:0000313" key="2">
    <source>
        <dbReference type="EMBL" id="KPA35335.1"/>
    </source>
</evidence>
<dbReference type="InterPro" id="IPR046797">
    <property type="entry name" value="PDDEXK_12"/>
</dbReference>
<dbReference type="EMBL" id="JXCE01001236">
    <property type="protein sequence ID" value="KPA35335.1"/>
    <property type="molecule type" value="Genomic_DNA"/>
</dbReference>
<reference evidence="2 3" key="1">
    <citation type="submission" date="2015-04" db="EMBL/GenBank/DDBJ databases">
        <title>The draft genome sequence of Fusarium langsethiae, a T-2/HT-2 mycotoxin producer.</title>
        <authorList>
            <person name="Lysoe E."/>
            <person name="Divon H.H."/>
            <person name="Terzi V."/>
            <person name="Orru L."/>
            <person name="Lamontanara A."/>
            <person name="Kolseth A.-K."/>
            <person name="Frandsen R.J."/>
            <person name="Nielsen K."/>
            <person name="Thrane U."/>
        </authorList>
    </citation>
    <scope>NUCLEOTIDE SEQUENCE [LARGE SCALE GENOMIC DNA]</scope>
    <source>
        <strain evidence="2 3">Fl201059</strain>
    </source>
</reference>
<keyword evidence="3" id="KW-1185">Reference proteome</keyword>
<gene>
    <name evidence="2" type="ORF">FLAG1_11973</name>
</gene>
<evidence type="ECO:0000313" key="3">
    <source>
        <dbReference type="Proteomes" id="UP000037904"/>
    </source>
</evidence>
<dbReference type="Pfam" id="PF20516">
    <property type="entry name" value="PDDEXK_12"/>
    <property type="match status" value="1"/>
</dbReference>
<dbReference type="Proteomes" id="UP000037904">
    <property type="component" value="Unassembled WGS sequence"/>
</dbReference>